<dbReference type="Pfam" id="PF07722">
    <property type="entry name" value="Peptidase_C26"/>
    <property type="match status" value="1"/>
</dbReference>
<dbReference type="PROSITE" id="PS51273">
    <property type="entry name" value="GATASE_TYPE_1"/>
    <property type="match status" value="1"/>
</dbReference>
<dbReference type="PANTHER" id="PTHR43235">
    <property type="entry name" value="GLUTAMINE AMIDOTRANSFERASE PB2B2.05-RELATED"/>
    <property type="match status" value="1"/>
</dbReference>
<keyword evidence="2" id="KW-1185">Reference proteome</keyword>
<dbReference type="Proteomes" id="UP000658131">
    <property type="component" value="Unassembled WGS sequence"/>
</dbReference>
<evidence type="ECO:0000313" key="2">
    <source>
        <dbReference type="Proteomes" id="UP000658131"/>
    </source>
</evidence>
<comment type="caution">
    <text evidence="1">The sequence shown here is derived from an EMBL/GenBank/DDBJ whole genome shotgun (WGS) entry which is preliminary data.</text>
</comment>
<dbReference type="InterPro" id="IPR044668">
    <property type="entry name" value="PuuD-like"/>
</dbReference>
<protein>
    <submittedName>
        <fullName evidence="1">Type 1 glutamine amidotransferase</fullName>
    </submittedName>
</protein>
<organism evidence="1 2">
    <name type="scientific">Yanshouia hominis</name>
    <dbReference type="NCBI Taxonomy" id="2763673"/>
    <lineage>
        <taxon>Bacteria</taxon>
        <taxon>Bacillati</taxon>
        <taxon>Bacillota</taxon>
        <taxon>Clostridia</taxon>
        <taxon>Eubacteriales</taxon>
        <taxon>Oscillospiraceae</taxon>
        <taxon>Yanshouia</taxon>
    </lineage>
</organism>
<dbReference type="CDD" id="cd01745">
    <property type="entry name" value="GATase1_2"/>
    <property type="match status" value="1"/>
</dbReference>
<dbReference type="Gene3D" id="3.40.50.880">
    <property type="match status" value="1"/>
</dbReference>
<evidence type="ECO:0000313" key="1">
    <source>
        <dbReference type="EMBL" id="MBC8577615.1"/>
    </source>
</evidence>
<name>A0ABR7NN28_9FIRM</name>
<reference evidence="1 2" key="1">
    <citation type="submission" date="2020-08" db="EMBL/GenBank/DDBJ databases">
        <title>Genome public.</title>
        <authorList>
            <person name="Liu C."/>
            <person name="Sun Q."/>
        </authorList>
    </citation>
    <scope>NUCLEOTIDE SEQUENCE [LARGE SCALE GENOMIC DNA]</scope>
    <source>
        <strain evidence="1 2">BX1</strain>
    </source>
</reference>
<dbReference type="InterPro" id="IPR029062">
    <property type="entry name" value="Class_I_gatase-like"/>
</dbReference>
<dbReference type="InterPro" id="IPR011697">
    <property type="entry name" value="Peptidase_C26"/>
</dbReference>
<proteinExistence type="predicted"/>
<sequence length="244" mass="26793">MKQPMILVTAGYQIAKNGTRQRYLYQNYADGIRGAGGFPLLPLDGGDFAAESARMCDGLLLTGGPDIEPVRYHQETDPLCGPLDLERDAEEWALLDAFVKAGKPVFGICRGLQVINAFFGGTLYQDLLSRLGVQHGGGVIHPLAIEEGSFLFPLYGRESVSNSYHHQSVDRVAEGFAVAARSGEIVEAIEHRSMPVAAVQYHPERMTGRERFAEHGPDTAPLFAWFVRQCMGEKRDEGKIAQSL</sequence>
<dbReference type="PANTHER" id="PTHR43235:SF1">
    <property type="entry name" value="GLUTAMINE AMIDOTRANSFERASE PB2B2.05-RELATED"/>
    <property type="match status" value="1"/>
</dbReference>
<dbReference type="SUPFAM" id="SSF52317">
    <property type="entry name" value="Class I glutamine amidotransferase-like"/>
    <property type="match status" value="1"/>
</dbReference>
<accession>A0ABR7NN28</accession>
<gene>
    <name evidence="1" type="ORF">H8717_14540</name>
</gene>
<dbReference type="EMBL" id="JACRTB010000039">
    <property type="protein sequence ID" value="MBC8577615.1"/>
    <property type="molecule type" value="Genomic_DNA"/>
</dbReference>
<keyword evidence="1" id="KW-0315">Glutamine amidotransferase</keyword>
<dbReference type="RefSeq" id="WP_262401004.1">
    <property type="nucleotide sequence ID" value="NZ_JACRTB010000039.1"/>
</dbReference>